<evidence type="ECO:0000256" key="14">
    <source>
        <dbReference type="PIRSR" id="PIRSR606539-1"/>
    </source>
</evidence>
<dbReference type="PANTHER" id="PTHR24092">
    <property type="entry name" value="PROBABLE PHOSPHOLIPID-TRANSPORTING ATPASE"/>
    <property type="match status" value="1"/>
</dbReference>
<keyword evidence="7 15" id="KW-0547">Nucleotide-binding</keyword>
<evidence type="ECO:0000256" key="9">
    <source>
        <dbReference type="ARBA" id="ARBA00022842"/>
    </source>
</evidence>
<keyword evidence="11 17" id="KW-1133">Transmembrane helix</keyword>
<dbReference type="FunFam" id="3.40.50.1000:FF:000012">
    <property type="entry name" value="Phospholipid-transporting ATPase"/>
    <property type="match status" value="1"/>
</dbReference>
<feature type="binding site" evidence="15">
    <location>
        <position position="349"/>
    </location>
    <ligand>
        <name>ATP</name>
        <dbReference type="ChEBI" id="CHEBI:30616"/>
    </ligand>
</feature>
<feature type="compositionally biased region" description="Gly residues" evidence="19">
    <location>
        <begin position="1016"/>
        <end position="1029"/>
    </location>
</feature>
<evidence type="ECO:0000256" key="4">
    <source>
        <dbReference type="ARBA" id="ARBA00008109"/>
    </source>
</evidence>
<feature type="domain" description="P-type ATPase C-terminal" evidence="22">
    <location>
        <begin position="710"/>
        <end position="957"/>
    </location>
</feature>
<evidence type="ECO:0000256" key="1">
    <source>
        <dbReference type="ARBA" id="ARBA00001946"/>
    </source>
</evidence>
<feature type="transmembrane region" description="Helical" evidence="17">
    <location>
        <begin position="284"/>
        <end position="303"/>
    </location>
</feature>
<dbReference type="AlphaFoldDB" id="A0A663MN86"/>
<dbReference type="SUPFAM" id="SSF81665">
    <property type="entry name" value="Calcium ATPase, transmembrane domain M"/>
    <property type="match status" value="1"/>
</dbReference>
<dbReference type="InterPro" id="IPR044492">
    <property type="entry name" value="P_typ_ATPase_HD_dom"/>
</dbReference>
<feature type="binding site" evidence="15">
    <location>
        <position position="570"/>
    </location>
    <ligand>
        <name>ATP</name>
        <dbReference type="ChEBI" id="CHEBI:30616"/>
    </ligand>
</feature>
<dbReference type="EC" id="7.6.2.1" evidence="17"/>
<dbReference type="InterPro" id="IPR018303">
    <property type="entry name" value="ATPase_P-typ_P_site"/>
</dbReference>
<feature type="binding site" evidence="15">
    <location>
        <position position="686"/>
    </location>
    <ligand>
        <name>ATP</name>
        <dbReference type="ChEBI" id="CHEBI:30616"/>
    </ligand>
</feature>
<evidence type="ECO:0000256" key="8">
    <source>
        <dbReference type="ARBA" id="ARBA00022840"/>
    </source>
</evidence>
<keyword evidence="24" id="KW-1185">Reference proteome</keyword>
<dbReference type="GO" id="GO:0055037">
    <property type="term" value="C:recycling endosome"/>
    <property type="evidence" value="ECO:0007669"/>
    <property type="project" value="TreeGrafter"/>
</dbReference>
<evidence type="ECO:0000313" key="23">
    <source>
        <dbReference type="Ensembl" id="ENSACUP00000013374.1"/>
    </source>
</evidence>
<keyword evidence="12 17" id="KW-0472">Membrane</keyword>
<evidence type="ECO:0000259" key="20">
    <source>
        <dbReference type="Pfam" id="PF00122"/>
    </source>
</evidence>
<feature type="binding site" evidence="16">
    <location>
        <position position="683"/>
    </location>
    <ligand>
        <name>Mg(2+)</name>
        <dbReference type="ChEBI" id="CHEBI:18420"/>
    </ligand>
</feature>
<dbReference type="GO" id="GO:0000287">
    <property type="term" value="F:magnesium ion binding"/>
    <property type="evidence" value="ECO:0007669"/>
    <property type="project" value="UniProtKB-UniRule"/>
</dbReference>
<keyword evidence="18" id="KW-0175">Coiled coil</keyword>
<feature type="transmembrane region" description="Helical" evidence="17">
    <location>
        <begin position="857"/>
        <end position="879"/>
    </location>
</feature>
<dbReference type="InterPro" id="IPR036412">
    <property type="entry name" value="HAD-like_sf"/>
</dbReference>
<dbReference type="InterPro" id="IPR032631">
    <property type="entry name" value="P-type_ATPase_N"/>
</dbReference>
<dbReference type="CDD" id="cd02073">
    <property type="entry name" value="P-type_ATPase_APLT_Dnf-like"/>
    <property type="match status" value="1"/>
</dbReference>
<name>A0A663MN86_ATHCN</name>
<feature type="domain" description="P-type ATPase A" evidence="20">
    <location>
        <begin position="112"/>
        <end position="173"/>
    </location>
</feature>
<dbReference type="Proteomes" id="UP000472269">
    <property type="component" value="Unplaced"/>
</dbReference>
<dbReference type="InterPro" id="IPR059000">
    <property type="entry name" value="ATPase_P-type_domA"/>
</dbReference>
<keyword evidence="9 16" id="KW-0460">Magnesium</keyword>
<feature type="region of interest" description="Disordered" evidence="19">
    <location>
        <begin position="1004"/>
        <end position="1029"/>
    </location>
</feature>
<feature type="transmembrane region" description="Helical" evidence="17">
    <location>
        <begin position="891"/>
        <end position="914"/>
    </location>
</feature>
<evidence type="ECO:0000256" key="3">
    <source>
        <dbReference type="ARBA" id="ARBA00004308"/>
    </source>
</evidence>
<evidence type="ECO:0000256" key="6">
    <source>
        <dbReference type="ARBA" id="ARBA00022723"/>
    </source>
</evidence>
<dbReference type="GO" id="GO:0016887">
    <property type="term" value="F:ATP hydrolysis activity"/>
    <property type="evidence" value="ECO:0007669"/>
    <property type="project" value="InterPro"/>
</dbReference>
<keyword evidence="6 16" id="KW-0479">Metal-binding</keyword>
<reference evidence="23" key="1">
    <citation type="submission" date="2025-08" db="UniProtKB">
        <authorList>
            <consortium name="Ensembl"/>
        </authorList>
    </citation>
    <scope>IDENTIFICATION</scope>
</reference>
<dbReference type="PRINTS" id="PR00119">
    <property type="entry name" value="CATATPASE"/>
</dbReference>
<feature type="binding site" evidence="15">
    <location>
        <position position="351"/>
    </location>
    <ligand>
        <name>ATP</name>
        <dbReference type="ChEBI" id="CHEBI:30616"/>
    </ligand>
</feature>
<keyword evidence="8 15" id="KW-0067">ATP-binding</keyword>
<dbReference type="NCBIfam" id="TIGR01652">
    <property type="entry name" value="ATPase-Plipid"/>
    <property type="match status" value="1"/>
</dbReference>
<evidence type="ECO:0000259" key="22">
    <source>
        <dbReference type="Pfam" id="PF16212"/>
    </source>
</evidence>
<feature type="binding site" evidence="15">
    <location>
        <position position="445"/>
    </location>
    <ligand>
        <name>ATP</name>
        <dbReference type="ChEBI" id="CHEBI:30616"/>
    </ligand>
</feature>
<dbReference type="InterPro" id="IPR032630">
    <property type="entry name" value="P_typ_ATPase_c"/>
</dbReference>
<feature type="domain" description="P-type ATPase N-terminal" evidence="21">
    <location>
        <begin position="38"/>
        <end position="80"/>
    </location>
</feature>
<keyword evidence="10 17" id="KW-1278">Translocase</keyword>
<comment type="cofactor">
    <cofactor evidence="1 16">
        <name>Mg(2+)</name>
        <dbReference type="ChEBI" id="CHEBI:18420"/>
    </cofactor>
</comment>
<dbReference type="InterPro" id="IPR023298">
    <property type="entry name" value="ATPase_P-typ_TM_dom_sf"/>
</dbReference>
<evidence type="ECO:0000313" key="24">
    <source>
        <dbReference type="Proteomes" id="UP000472269"/>
    </source>
</evidence>
<accession>A0A663MN86</accession>
<evidence type="ECO:0000256" key="16">
    <source>
        <dbReference type="PIRSR" id="PIRSR606539-3"/>
    </source>
</evidence>
<evidence type="ECO:0000256" key="11">
    <source>
        <dbReference type="ARBA" id="ARBA00022989"/>
    </source>
</evidence>
<feature type="binding site" evidence="15">
    <location>
        <position position="569"/>
    </location>
    <ligand>
        <name>ATP</name>
        <dbReference type="ChEBI" id="CHEBI:30616"/>
    </ligand>
</feature>
<evidence type="ECO:0000259" key="21">
    <source>
        <dbReference type="Pfam" id="PF16209"/>
    </source>
</evidence>
<protein>
    <recommendedName>
        <fullName evidence="17">Phospholipid-transporting ATPase</fullName>
        <ecNumber evidence="17">7.6.2.1</ecNumber>
    </recommendedName>
</protein>
<dbReference type="InterPro" id="IPR023214">
    <property type="entry name" value="HAD_sf"/>
</dbReference>
<dbReference type="PANTHER" id="PTHR24092:SF38">
    <property type="entry name" value="PHOSPHOLIPID-TRANSPORTING ATPASE IG"/>
    <property type="match status" value="1"/>
</dbReference>
<dbReference type="SUPFAM" id="SSF81653">
    <property type="entry name" value="Calcium ATPase, transduction domain A"/>
    <property type="match status" value="1"/>
</dbReference>
<evidence type="ECO:0000256" key="19">
    <source>
        <dbReference type="SAM" id="MobiDB-lite"/>
    </source>
</evidence>
<evidence type="ECO:0000256" key="12">
    <source>
        <dbReference type="ARBA" id="ARBA00023136"/>
    </source>
</evidence>
<dbReference type="GO" id="GO:0140326">
    <property type="term" value="F:ATPase-coupled intramembrane lipid transporter activity"/>
    <property type="evidence" value="ECO:0007669"/>
    <property type="project" value="UniProtKB-EC"/>
</dbReference>
<feature type="binding site" evidence="15">
    <location>
        <position position="571"/>
    </location>
    <ligand>
        <name>ATP</name>
        <dbReference type="ChEBI" id="CHEBI:30616"/>
    </ligand>
</feature>
<dbReference type="SFLD" id="SFLDG00002">
    <property type="entry name" value="C1.7:_P-type_atpase_like"/>
    <property type="match status" value="1"/>
</dbReference>
<feature type="transmembrane region" description="Helical" evidence="17">
    <location>
        <begin position="230"/>
        <end position="253"/>
    </location>
</feature>
<dbReference type="SUPFAM" id="SSF81660">
    <property type="entry name" value="Metal cation-transporting ATPase, ATP-binding domain N"/>
    <property type="match status" value="1"/>
</dbReference>
<dbReference type="GO" id="GO:0045332">
    <property type="term" value="P:phospholipid translocation"/>
    <property type="evidence" value="ECO:0007669"/>
    <property type="project" value="TreeGrafter"/>
</dbReference>
<reference evidence="23" key="2">
    <citation type="submission" date="2025-09" db="UniProtKB">
        <authorList>
            <consortium name="Ensembl"/>
        </authorList>
    </citation>
    <scope>IDENTIFICATION</scope>
</reference>
<feature type="transmembrane region" description="Helical" evidence="17">
    <location>
        <begin position="56"/>
        <end position="71"/>
    </location>
</feature>
<feature type="binding site" evidence="16">
    <location>
        <position position="349"/>
    </location>
    <ligand>
        <name>Mg(2+)</name>
        <dbReference type="ChEBI" id="CHEBI:18420"/>
    </ligand>
</feature>
<keyword evidence="5 17" id="KW-0812">Transmembrane</keyword>
<dbReference type="GO" id="GO:0005783">
    <property type="term" value="C:endoplasmic reticulum"/>
    <property type="evidence" value="ECO:0007669"/>
    <property type="project" value="TreeGrafter"/>
</dbReference>
<dbReference type="GO" id="GO:0005886">
    <property type="term" value="C:plasma membrane"/>
    <property type="evidence" value="ECO:0007669"/>
    <property type="project" value="TreeGrafter"/>
</dbReference>
<feature type="binding site" evidence="16">
    <location>
        <position position="351"/>
    </location>
    <ligand>
        <name>Mg(2+)</name>
        <dbReference type="ChEBI" id="CHEBI:18420"/>
    </ligand>
</feature>
<dbReference type="Gene3D" id="2.70.150.10">
    <property type="entry name" value="Calcium-transporting ATPase, cytoplasmic transduction domain A"/>
    <property type="match status" value="1"/>
</dbReference>
<dbReference type="Gene3D" id="3.40.1110.10">
    <property type="entry name" value="Calcium-transporting ATPase, cytoplasmic domain N"/>
    <property type="match status" value="1"/>
</dbReference>
<evidence type="ECO:0000256" key="2">
    <source>
        <dbReference type="ARBA" id="ARBA00004141"/>
    </source>
</evidence>
<evidence type="ECO:0000256" key="17">
    <source>
        <dbReference type="RuleBase" id="RU362033"/>
    </source>
</evidence>
<feature type="transmembrane region" description="Helical" evidence="17">
    <location>
        <begin position="823"/>
        <end position="845"/>
    </location>
</feature>
<dbReference type="InterPro" id="IPR008250">
    <property type="entry name" value="ATPase_P-typ_transduc_dom_A_sf"/>
</dbReference>
<dbReference type="Pfam" id="PF00122">
    <property type="entry name" value="E1-E2_ATPase"/>
    <property type="match status" value="1"/>
</dbReference>
<feature type="binding site" evidence="15">
    <location>
        <position position="666"/>
    </location>
    <ligand>
        <name>ATP</name>
        <dbReference type="ChEBI" id="CHEBI:30616"/>
    </ligand>
</feature>
<evidence type="ECO:0000256" key="5">
    <source>
        <dbReference type="ARBA" id="ARBA00022692"/>
    </source>
</evidence>
<dbReference type="PROSITE" id="PS00154">
    <property type="entry name" value="ATPASE_E1_E2"/>
    <property type="match status" value="1"/>
</dbReference>
<evidence type="ECO:0000256" key="18">
    <source>
        <dbReference type="SAM" id="Coils"/>
    </source>
</evidence>
<evidence type="ECO:0000256" key="15">
    <source>
        <dbReference type="PIRSR" id="PIRSR606539-2"/>
    </source>
</evidence>
<feature type="binding site" evidence="15">
    <location>
        <position position="350"/>
    </location>
    <ligand>
        <name>ATP</name>
        <dbReference type="ChEBI" id="CHEBI:30616"/>
    </ligand>
</feature>
<comment type="catalytic activity">
    <reaction evidence="13 17">
        <text>ATP + H2O + phospholipidSide 1 = ADP + phosphate + phospholipidSide 2.</text>
        <dbReference type="EC" id="7.6.2.1"/>
    </reaction>
</comment>
<feature type="active site" description="4-aspartylphosphate intermediate" evidence="14">
    <location>
        <position position="349"/>
    </location>
</feature>
<feature type="binding site" evidence="15">
    <location>
        <position position="489"/>
    </location>
    <ligand>
        <name>ATP</name>
        <dbReference type="ChEBI" id="CHEBI:30616"/>
    </ligand>
</feature>
<organism evidence="23 24">
    <name type="scientific">Athene cunicularia</name>
    <name type="common">Burrowing owl</name>
    <name type="synonym">Speotyto cunicularia</name>
    <dbReference type="NCBI Taxonomy" id="194338"/>
    <lineage>
        <taxon>Eukaryota</taxon>
        <taxon>Metazoa</taxon>
        <taxon>Chordata</taxon>
        <taxon>Craniata</taxon>
        <taxon>Vertebrata</taxon>
        <taxon>Euteleostomi</taxon>
        <taxon>Archelosauria</taxon>
        <taxon>Archosauria</taxon>
        <taxon>Dinosauria</taxon>
        <taxon>Saurischia</taxon>
        <taxon>Theropoda</taxon>
        <taxon>Coelurosauria</taxon>
        <taxon>Aves</taxon>
        <taxon>Neognathae</taxon>
        <taxon>Neoaves</taxon>
        <taxon>Telluraves</taxon>
        <taxon>Strigiformes</taxon>
        <taxon>Strigidae</taxon>
        <taxon>Athene</taxon>
    </lineage>
</organism>
<dbReference type="SFLD" id="SFLDF00027">
    <property type="entry name" value="p-type_atpase"/>
    <property type="match status" value="1"/>
</dbReference>
<feature type="coiled-coil region" evidence="18">
    <location>
        <begin position="496"/>
        <end position="523"/>
    </location>
</feature>
<feature type="binding site" evidence="15">
    <location>
        <position position="660"/>
    </location>
    <ligand>
        <name>ATP</name>
        <dbReference type="ChEBI" id="CHEBI:30616"/>
    </ligand>
</feature>
<feature type="binding site" evidence="15">
    <location>
        <position position="687"/>
    </location>
    <ligand>
        <name>ATP</name>
        <dbReference type="ChEBI" id="CHEBI:30616"/>
    </ligand>
</feature>
<dbReference type="Pfam" id="PF16212">
    <property type="entry name" value="PhoLip_ATPase_C"/>
    <property type="match status" value="1"/>
</dbReference>
<dbReference type="SUPFAM" id="SSF56784">
    <property type="entry name" value="HAD-like"/>
    <property type="match status" value="1"/>
</dbReference>
<dbReference type="Pfam" id="PF16209">
    <property type="entry name" value="PhoLip_ATPase_N"/>
    <property type="match status" value="1"/>
</dbReference>
<evidence type="ECO:0000256" key="7">
    <source>
        <dbReference type="ARBA" id="ARBA00022741"/>
    </source>
</evidence>
<sequence length="1029" mass="116978">MTHFQGESWSWKLKQELGGILASSCIVLPVLNHSLSPQYTLWNFLPKNLFEQFRRIANFYFLIIFLVQVIVDTPTSPVTSGLPLFFVITVTAIKQGYEDWLRHRADNEVNKSNVFIVENAKQVQKESEKIKVGDIVEVKADETFPCDLIFLASSSIDGTCYVTTASLDGESNFKTHYAVRDTTVLCTDEAIDALTATIEFAVYTGMETKMALNYQGKSQKRSAVEKSINAFLIVYLCILLSKATVCTTLKYVWQSNPFNDEPWYNEKTKKERDTFKVLRMFTDFLSFMVLFNFIIPVSMYVTVEMQKFLGSFFISWDKEMYDEEIKEGALVNTSDLNEELGQVEYVFTDKTGTLTENSMEFIECCIDGHKYKDCISEVDGFSQTDGPLKYYGKAEKVIKLCSREELFLRALCLCHTVQIKEADQVDGLIGHPERKDTYISSSPDEIALVKGKLLLFCKGADSSIFPRVQQEEIQQTKVHVDRNAMDGYRTLCVAFKELTQKEYDKIDRQLNEAKMALQDREEKMAKVFEDAEADMHLIGATAVEDRLQEQSAETIEALHAAGMKVWVLTGDKMETAKSTCYACRLFQTSTELLELTAKMVGESERKEDRPEEVSDQEYGLIIDGSTLSLILNPSQDSSPSNYKNIFLQICLKCTAVLCCRMAPLQKAQVFNTKGSPITLSIGDGANDVSMILEAHVGIGIKGKEGRQASRNSDYAVPKFKHLRKLLLAHGHLYYVRIAHLVQYFFYKNLCFILPQFLYQFFCGFSQQPLYDAAYLTMYNICFTSLPILAYSLLEQHINIDTLTSDPQLYMKVSDNAMLQWRPFLYWTFLGAFEGLVFFFGVYFLFQNSSLEDNGKVFGNWTFGTIVFTVLVFTVTLKLALDTRFWTWMNHFVIWGSLAFYVFFSFFWGGVIWPFLKQQRMYFVFAHMLTSVSTWLAIVLLIFISLFPEILLIVLKNIREKNHQSCLRSARSQLPAMASCHQVCTSLGSCGAQASRVCIVCRPPPSPPTPSRCWRSGGLGQGGSLAGSWG</sequence>
<feature type="transmembrane region" description="Helical" evidence="17">
    <location>
        <begin position="934"/>
        <end position="954"/>
    </location>
</feature>
<dbReference type="InterPro" id="IPR023299">
    <property type="entry name" value="ATPase_P-typ_cyto_dom_N"/>
</dbReference>
<dbReference type="NCBIfam" id="TIGR01494">
    <property type="entry name" value="ATPase_P-type"/>
    <property type="match status" value="3"/>
</dbReference>
<dbReference type="Ensembl" id="ENSACUT00000014266.1">
    <property type="protein sequence ID" value="ENSACUP00000013374.1"/>
    <property type="gene ID" value="ENSACUG00000008803.1"/>
</dbReference>
<evidence type="ECO:0000256" key="13">
    <source>
        <dbReference type="ARBA" id="ARBA00034036"/>
    </source>
</evidence>
<feature type="binding site" evidence="16">
    <location>
        <position position="687"/>
    </location>
    <ligand>
        <name>Mg(2+)</name>
        <dbReference type="ChEBI" id="CHEBI:18420"/>
    </ligand>
</feature>
<feature type="transmembrane region" description="Helical" evidence="17">
    <location>
        <begin position="773"/>
        <end position="793"/>
    </location>
</feature>
<dbReference type="GO" id="GO:0005524">
    <property type="term" value="F:ATP binding"/>
    <property type="evidence" value="ECO:0007669"/>
    <property type="project" value="UniProtKB-UniRule"/>
</dbReference>
<dbReference type="SFLD" id="SFLDS00003">
    <property type="entry name" value="Haloacid_Dehalogenase"/>
    <property type="match status" value="1"/>
</dbReference>
<gene>
    <name evidence="23" type="primary">ATP11C</name>
</gene>
<comment type="subcellular location">
    <subcellularLocation>
        <location evidence="3">Endomembrane system</location>
    </subcellularLocation>
    <subcellularLocation>
        <location evidence="2 17">Membrane</location>
        <topology evidence="2 17">Multi-pass membrane protein</topology>
    </subcellularLocation>
</comment>
<proteinExistence type="inferred from homology"/>
<dbReference type="Gene3D" id="3.40.50.1000">
    <property type="entry name" value="HAD superfamily/HAD-like"/>
    <property type="match status" value="1"/>
</dbReference>
<feature type="binding site" evidence="15">
    <location>
        <position position="458"/>
    </location>
    <ligand>
        <name>ATP</name>
        <dbReference type="ChEBI" id="CHEBI:30616"/>
    </ligand>
</feature>
<dbReference type="InterPro" id="IPR001757">
    <property type="entry name" value="P_typ_ATPase"/>
</dbReference>
<dbReference type="InterPro" id="IPR006539">
    <property type="entry name" value="P-type_ATPase_IV"/>
</dbReference>
<evidence type="ECO:0000256" key="10">
    <source>
        <dbReference type="ARBA" id="ARBA00022967"/>
    </source>
</evidence>
<comment type="similarity">
    <text evidence="4 17">Belongs to the cation transport ATPase (P-type) (TC 3.A.3) family. Type IV subfamily.</text>
</comment>